<accession>A0A3B0T2V1</accession>
<organism evidence="2">
    <name type="scientific">hydrothermal vent metagenome</name>
    <dbReference type="NCBI Taxonomy" id="652676"/>
    <lineage>
        <taxon>unclassified sequences</taxon>
        <taxon>metagenomes</taxon>
        <taxon>ecological metagenomes</taxon>
    </lineage>
</organism>
<protein>
    <recommendedName>
        <fullName evidence="3">ATPase</fullName>
    </recommendedName>
</protein>
<dbReference type="AlphaFoldDB" id="A0A3B0T2V1"/>
<proteinExistence type="predicted"/>
<evidence type="ECO:0008006" key="3">
    <source>
        <dbReference type="Google" id="ProtNLM"/>
    </source>
</evidence>
<evidence type="ECO:0000313" key="2">
    <source>
        <dbReference type="EMBL" id="VAW07667.1"/>
    </source>
</evidence>
<dbReference type="EMBL" id="UOEK01000412">
    <property type="protein sequence ID" value="VAW07667.1"/>
    <property type="molecule type" value="Genomic_DNA"/>
</dbReference>
<reference evidence="2" key="1">
    <citation type="submission" date="2018-06" db="EMBL/GenBank/DDBJ databases">
        <authorList>
            <person name="Zhirakovskaya E."/>
        </authorList>
    </citation>
    <scope>NUCLEOTIDE SEQUENCE</scope>
</reference>
<name>A0A3B0T2V1_9ZZZZ</name>
<gene>
    <name evidence="2" type="ORF">MNBD_ACTINO02-1305</name>
</gene>
<sequence>MNDTNPPPIPGRLLDMLDEVILEIEEARPVPLSNSIMLNKDEIVDKMERVRQALPEELRAARWMVRERESYISRTNEKAREMLLKARDESQRLVSESYIVAEAVAEANTLVRDAENDARRTRLEAEDQAERRLIDTEAVLAESLRFIQESRAVLHESRPPAPPAPISE</sequence>
<feature type="coiled-coil region" evidence="1">
    <location>
        <begin position="76"/>
        <end position="131"/>
    </location>
</feature>
<keyword evidence="1" id="KW-0175">Coiled coil</keyword>
<evidence type="ECO:0000256" key="1">
    <source>
        <dbReference type="SAM" id="Coils"/>
    </source>
</evidence>